<comment type="caution">
    <text evidence="4">The sequence shown here is derived from an EMBL/GenBank/DDBJ whole genome shotgun (WGS) entry which is preliminary data.</text>
</comment>
<dbReference type="InterPro" id="IPR028098">
    <property type="entry name" value="Glyco_trans_4-like_N"/>
</dbReference>
<dbReference type="GO" id="GO:0016757">
    <property type="term" value="F:glycosyltransferase activity"/>
    <property type="evidence" value="ECO:0007669"/>
    <property type="project" value="InterPro"/>
</dbReference>
<feature type="domain" description="Glycosyl transferase family 1" evidence="2">
    <location>
        <begin position="185"/>
        <end position="344"/>
    </location>
</feature>
<dbReference type="Gene3D" id="3.40.50.2000">
    <property type="entry name" value="Glycogen Phosphorylase B"/>
    <property type="match status" value="2"/>
</dbReference>
<dbReference type="PANTHER" id="PTHR46401">
    <property type="entry name" value="GLYCOSYLTRANSFERASE WBBK-RELATED"/>
    <property type="match status" value="1"/>
</dbReference>
<dbReference type="GO" id="GO:0009103">
    <property type="term" value="P:lipopolysaccharide biosynthetic process"/>
    <property type="evidence" value="ECO:0007669"/>
    <property type="project" value="TreeGrafter"/>
</dbReference>
<proteinExistence type="predicted"/>
<reference evidence="4 5" key="1">
    <citation type="journal article" date="2016" name="Nat. Commun.">
        <title>Thousands of microbial genomes shed light on interconnected biogeochemical processes in an aquifer system.</title>
        <authorList>
            <person name="Anantharaman K."/>
            <person name="Brown C.T."/>
            <person name="Hug L.A."/>
            <person name="Sharon I."/>
            <person name="Castelle C.J."/>
            <person name="Probst A.J."/>
            <person name="Thomas B.C."/>
            <person name="Singh A."/>
            <person name="Wilkins M.J."/>
            <person name="Karaoz U."/>
            <person name="Brodie E.L."/>
            <person name="Williams K.H."/>
            <person name="Hubbard S.S."/>
            <person name="Banfield J.F."/>
        </authorList>
    </citation>
    <scope>NUCLEOTIDE SEQUENCE [LARGE SCALE GENOMIC DNA]</scope>
</reference>
<organism evidence="4 5">
    <name type="scientific">Candidatus Woesebacteria bacterium RIFCSPLOWO2_01_FULL_39_21</name>
    <dbReference type="NCBI Taxonomy" id="1802519"/>
    <lineage>
        <taxon>Bacteria</taxon>
        <taxon>Candidatus Woeseibacteriota</taxon>
    </lineage>
</organism>
<dbReference type="SUPFAM" id="SSF53756">
    <property type="entry name" value="UDP-Glycosyltransferase/glycogen phosphorylase"/>
    <property type="match status" value="1"/>
</dbReference>
<evidence type="ECO:0000259" key="3">
    <source>
        <dbReference type="Pfam" id="PF13439"/>
    </source>
</evidence>
<evidence type="ECO:0000256" key="1">
    <source>
        <dbReference type="ARBA" id="ARBA00022679"/>
    </source>
</evidence>
<protein>
    <recommendedName>
        <fullName evidence="6">Glycosyl transferase family 1 domain-containing protein</fullName>
    </recommendedName>
</protein>
<dbReference type="AlphaFoldDB" id="A0A1F8BD23"/>
<evidence type="ECO:0000313" key="4">
    <source>
        <dbReference type="EMBL" id="OGM61954.1"/>
    </source>
</evidence>
<dbReference type="Proteomes" id="UP000177082">
    <property type="component" value="Unassembled WGS sequence"/>
</dbReference>
<feature type="domain" description="Glycosyltransferase subfamily 4-like N-terminal" evidence="3">
    <location>
        <begin position="18"/>
        <end position="176"/>
    </location>
</feature>
<accession>A0A1F8BD23</accession>
<evidence type="ECO:0008006" key="6">
    <source>
        <dbReference type="Google" id="ProtNLM"/>
    </source>
</evidence>
<dbReference type="STRING" id="1802519.A2961_02725"/>
<dbReference type="PANTHER" id="PTHR46401:SF2">
    <property type="entry name" value="GLYCOSYLTRANSFERASE WBBK-RELATED"/>
    <property type="match status" value="1"/>
</dbReference>
<dbReference type="Pfam" id="PF00534">
    <property type="entry name" value="Glycos_transf_1"/>
    <property type="match status" value="1"/>
</dbReference>
<dbReference type="CDD" id="cd03809">
    <property type="entry name" value="GT4_MtfB-like"/>
    <property type="match status" value="1"/>
</dbReference>
<sequence>MPRKILIDSRFYGLENKGIGRYTCELLSCLQHLDSKNEYYILLRRKYFNKLNYKGNFNKILADFRYYTLTEQFKLPFILNKLNPDIFHALNTNVPLFYSGNLVVTVHDTMQLVFNKKSTTLPLAFYAIKSFAYRNIFRKSLERSKAIISPSNFVKADIIDKFDVDPNKIFVIPEGVSSVFRKNRTRNRRTGNYFVYVGSSYPHKNLEVVVRALKKINLEGFGNVGLRLVLGRDVFANKHKNLVKETGIQKNVEFLADINDGELRKIYSSSLGFVFPSMFEGFGLPGLEAMAAGTLVACSDIPTFREVYGENAIYFDPKNSESVVGSMLKILNISSAERAKRIKKSQEYVKQFNWCETAKKTLEIYNSIV</sequence>
<dbReference type="EMBL" id="MGHF01000030">
    <property type="protein sequence ID" value="OGM61954.1"/>
    <property type="molecule type" value="Genomic_DNA"/>
</dbReference>
<gene>
    <name evidence="4" type="ORF">A2961_02725</name>
</gene>
<dbReference type="Pfam" id="PF13439">
    <property type="entry name" value="Glyco_transf_4"/>
    <property type="match status" value="1"/>
</dbReference>
<evidence type="ECO:0000313" key="5">
    <source>
        <dbReference type="Proteomes" id="UP000177082"/>
    </source>
</evidence>
<name>A0A1F8BD23_9BACT</name>
<keyword evidence="1" id="KW-0808">Transferase</keyword>
<dbReference type="InterPro" id="IPR001296">
    <property type="entry name" value="Glyco_trans_1"/>
</dbReference>
<evidence type="ECO:0000259" key="2">
    <source>
        <dbReference type="Pfam" id="PF00534"/>
    </source>
</evidence>